<dbReference type="EMBL" id="HBUF01396281">
    <property type="protein sequence ID" value="CAG6735599.1"/>
    <property type="molecule type" value="Transcribed_RNA"/>
</dbReference>
<feature type="compositionally biased region" description="Acidic residues" evidence="1">
    <location>
        <begin position="49"/>
        <end position="59"/>
    </location>
</feature>
<evidence type="ECO:0000313" key="2">
    <source>
        <dbReference type="EMBL" id="CAG6735598.1"/>
    </source>
</evidence>
<proteinExistence type="predicted"/>
<accession>A0A8D9DZU7</accession>
<sequence length="138" mass="15444">MATNLPHDDRHLPSLSTIDSGADQEYVSLEYDYYDLLQKPTKTPPSFDVTEEEGPEEVETPTIGRKPTSDIRGHFALDDAGPESFVVVPEDATEEVDDDDDDEGLKFYIPFAQIILSQKFSSKRFSLSSIFYSISSSI</sequence>
<dbReference type="AlphaFoldDB" id="A0A8D9DZU7"/>
<dbReference type="EMBL" id="HBUF01396280">
    <property type="protein sequence ID" value="CAG6735598.1"/>
    <property type="molecule type" value="Transcribed_RNA"/>
</dbReference>
<reference evidence="2" key="1">
    <citation type="submission" date="2021-05" db="EMBL/GenBank/DDBJ databases">
        <authorList>
            <person name="Alioto T."/>
            <person name="Alioto T."/>
            <person name="Gomez Garrido J."/>
        </authorList>
    </citation>
    <scope>NUCLEOTIDE SEQUENCE</scope>
</reference>
<name>A0A8D9DZU7_9HEMI</name>
<protein>
    <submittedName>
        <fullName evidence="2">Uncharacterized protein</fullName>
    </submittedName>
</protein>
<evidence type="ECO:0000256" key="1">
    <source>
        <dbReference type="SAM" id="MobiDB-lite"/>
    </source>
</evidence>
<organism evidence="2">
    <name type="scientific">Cacopsylla melanoneura</name>
    <dbReference type="NCBI Taxonomy" id="428564"/>
    <lineage>
        <taxon>Eukaryota</taxon>
        <taxon>Metazoa</taxon>
        <taxon>Ecdysozoa</taxon>
        <taxon>Arthropoda</taxon>
        <taxon>Hexapoda</taxon>
        <taxon>Insecta</taxon>
        <taxon>Pterygota</taxon>
        <taxon>Neoptera</taxon>
        <taxon>Paraneoptera</taxon>
        <taxon>Hemiptera</taxon>
        <taxon>Sternorrhyncha</taxon>
        <taxon>Psylloidea</taxon>
        <taxon>Psyllidae</taxon>
        <taxon>Psyllinae</taxon>
        <taxon>Cacopsylla</taxon>
    </lineage>
</organism>
<feature type="region of interest" description="Disordered" evidence="1">
    <location>
        <begin position="42"/>
        <end position="71"/>
    </location>
</feature>